<dbReference type="GO" id="GO:0046872">
    <property type="term" value="F:metal ion binding"/>
    <property type="evidence" value="ECO:0007669"/>
    <property type="project" value="UniProtKB-KW"/>
</dbReference>
<sequence length="171" mass="18766">MRVLQKRLLGFIAMALMGTSPSWAGDPSMEAPPPKTDVSGLPAIAEGWAETNPYRGKATVVTTGRALYNESCAVCHGADLNHRNQVGPNLLRLERGCQKVEDAALHQRCLSDVDHYFVKSVRRGKRVLDVQHMPPWDGVLSPPAVWAIRTFIESRIEEQAKARVSAVKAAP</sequence>
<dbReference type="PROSITE" id="PS51007">
    <property type="entry name" value="CYTC"/>
    <property type="match status" value="1"/>
</dbReference>
<feature type="domain" description="Cytochrome c" evidence="6">
    <location>
        <begin position="59"/>
        <end position="156"/>
    </location>
</feature>
<feature type="chain" id="PRO_5003325791" evidence="5">
    <location>
        <begin position="25"/>
        <end position="171"/>
    </location>
</feature>
<dbReference type="AlphaFoldDB" id="F5RB82"/>
<name>F5RB82_METUF</name>
<evidence type="ECO:0000313" key="8">
    <source>
        <dbReference type="Proteomes" id="UP000005019"/>
    </source>
</evidence>
<dbReference type="RefSeq" id="WP_008060420.1">
    <property type="nucleotide sequence ID" value="NZ_AFHG01000042.1"/>
</dbReference>
<dbReference type="eggNOG" id="COG2010">
    <property type="taxonomic scope" value="Bacteria"/>
</dbReference>
<evidence type="ECO:0000313" key="7">
    <source>
        <dbReference type="EMBL" id="EGK72218.1"/>
    </source>
</evidence>
<reference evidence="7 8" key="1">
    <citation type="journal article" date="2011" name="J. Bacteriol.">
        <title>Genome sequence of Methyloversatilis universalis FAM5T, a methylotrophic representative of the order Rhodocyclales.</title>
        <authorList>
            <person name="Kittichotirat W."/>
            <person name="Good N.M."/>
            <person name="Hall R."/>
            <person name="Bringel F."/>
            <person name="Lajus A."/>
            <person name="Medigue C."/>
            <person name="Smalley N.E."/>
            <person name="Beck D."/>
            <person name="Bumgarner R."/>
            <person name="Vuilleumier S."/>
            <person name="Kalyuzhnaya M.G."/>
        </authorList>
    </citation>
    <scope>NUCLEOTIDE SEQUENCE [LARGE SCALE GENOMIC DNA]</scope>
    <source>
        <strain evidence="8">ATCC BAA-1314 / JCM 13912 / FAM5</strain>
    </source>
</reference>
<dbReference type="Proteomes" id="UP000005019">
    <property type="component" value="Unassembled WGS sequence"/>
</dbReference>
<dbReference type="EMBL" id="AFHG01000042">
    <property type="protein sequence ID" value="EGK72218.1"/>
    <property type="molecule type" value="Genomic_DNA"/>
</dbReference>
<evidence type="ECO:0000259" key="6">
    <source>
        <dbReference type="PROSITE" id="PS51007"/>
    </source>
</evidence>
<protein>
    <submittedName>
        <fullName evidence="7">Cytochrome c-type protein</fullName>
    </submittedName>
</protein>
<dbReference type="InterPro" id="IPR036909">
    <property type="entry name" value="Cyt_c-like_dom_sf"/>
</dbReference>
<evidence type="ECO:0000256" key="1">
    <source>
        <dbReference type="ARBA" id="ARBA00022617"/>
    </source>
</evidence>
<keyword evidence="8" id="KW-1185">Reference proteome</keyword>
<proteinExistence type="predicted"/>
<keyword evidence="2 4" id="KW-0479">Metal-binding</keyword>
<dbReference type="Pfam" id="PF13442">
    <property type="entry name" value="Cytochrome_CBB3"/>
    <property type="match status" value="1"/>
</dbReference>
<dbReference type="OrthoDB" id="9797504at2"/>
<comment type="caution">
    <text evidence="7">The sequence shown here is derived from an EMBL/GenBank/DDBJ whole genome shotgun (WGS) entry which is preliminary data.</text>
</comment>
<feature type="signal peptide" evidence="5">
    <location>
        <begin position="1"/>
        <end position="24"/>
    </location>
</feature>
<keyword evidence="1 4" id="KW-0349">Heme</keyword>
<dbReference type="SUPFAM" id="SSF46626">
    <property type="entry name" value="Cytochrome c"/>
    <property type="match status" value="1"/>
</dbReference>
<keyword evidence="5" id="KW-0732">Signal</keyword>
<dbReference type="InterPro" id="IPR009056">
    <property type="entry name" value="Cyt_c-like_dom"/>
</dbReference>
<dbReference type="STRING" id="1000565.METUNv1_01522"/>
<evidence type="ECO:0000256" key="3">
    <source>
        <dbReference type="ARBA" id="ARBA00023004"/>
    </source>
</evidence>
<evidence type="ECO:0000256" key="5">
    <source>
        <dbReference type="SAM" id="SignalP"/>
    </source>
</evidence>
<dbReference type="GO" id="GO:0020037">
    <property type="term" value="F:heme binding"/>
    <property type="evidence" value="ECO:0007669"/>
    <property type="project" value="InterPro"/>
</dbReference>
<dbReference type="GO" id="GO:0009055">
    <property type="term" value="F:electron transfer activity"/>
    <property type="evidence" value="ECO:0007669"/>
    <property type="project" value="InterPro"/>
</dbReference>
<dbReference type="Gene3D" id="1.10.760.10">
    <property type="entry name" value="Cytochrome c-like domain"/>
    <property type="match status" value="1"/>
</dbReference>
<gene>
    <name evidence="7" type="ORF">METUNv1_01522</name>
</gene>
<organism evidence="7 8">
    <name type="scientific">Methyloversatilis universalis (strain ATCC BAA-1314 / DSM 25237 / JCM 13912 / CCUG 52030 / FAM5)</name>
    <dbReference type="NCBI Taxonomy" id="1000565"/>
    <lineage>
        <taxon>Bacteria</taxon>
        <taxon>Pseudomonadati</taxon>
        <taxon>Pseudomonadota</taxon>
        <taxon>Betaproteobacteria</taxon>
        <taxon>Nitrosomonadales</taxon>
        <taxon>Sterolibacteriaceae</taxon>
        <taxon>Methyloversatilis</taxon>
    </lineage>
</organism>
<evidence type="ECO:0000256" key="2">
    <source>
        <dbReference type="ARBA" id="ARBA00022723"/>
    </source>
</evidence>
<accession>F5RB82</accession>
<keyword evidence="3 4" id="KW-0408">Iron</keyword>
<evidence type="ECO:0000256" key="4">
    <source>
        <dbReference type="PROSITE-ProRule" id="PRU00433"/>
    </source>
</evidence>